<accession>A0A0M3I4Q8</accession>
<dbReference type="Proteomes" id="UP000036681">
    <property type="component" value="Unplaced"/>
</dbReference>
<dbReference type="AlphaFoldDB" id="A0A0M3I4Q8"/>
<organism evidence="1 2">
    <name type="scientific">Ascaris lumbricoides</name>
    <name type="common">Giant roundworm</name>
    <dbReference type="NCBI Taxonomy" id="6252"/>
    <lineage>
        <taxon>Eukaryota</taxon>
        <taxon>Metazoa</taxon>
        <taxon>Ecdysozoa</taxon>
        <taxon>Nematoda</taxon>
        <taxon>Chromadorea</taxon>
        <taxon>Rhabditida</taxon>
        <taxon>Spirurina</taxon>
        <taxon>Ascaridomorpha</taxon>
        <taxon>Ascaridoidea</taxon>
        <taxon>Ascarididae</taxon>
        <taxon>Ascaris</taxon>
    </lineage>
</organism>
<dbReference type="WBParaSite" id="ALUE_0001181101-mRNA-1">
    <property type="protein sequence ID" value="ALUE_0001181101-mRNA-1"/>
    <property type="gene ID" value="ALUE_0001181101"/>
</dbReference>
<sequence length="104" mass="11760">MMRGEAVNIDSYQKMRCFSGGDYCGAPIGLDRPQEKRLARPFALYLSRCQFIFANNRVSSQSKLSLTLNWPLLEAPSSLTSHFGLKFPDYLHIKDSLSDLVLSK</sequence>
<protein>
    <submittedName>
        <fullName evidence="2">Uncharacterized protein</fullName>
    </submittedName>
</protein>
<name>A0A0M3I4Q8_ASCLU</name>
<proteinExistence type="predicted"/>
<evidence type="ECO:0000313" key="1">
    <source>
        <dbReference type="Proteomes" id="UP000036681"/>
    </source>
</evidence>
<reference evidence="2" key="1">
    <citation type="submission" date="2017-02" db="UniProtKB">
        <authorList>
            <consortium name="WormBaseParasite"/>
        </authorList>
    </citation>
    <scope>IDENTIFICATION</scope>
</reference>
<evidence type="ECO:0000313" key="2">
    <source>
        <dbReference type="WBParaSite" id="ALUE_0001181101-mRNA-1"/>
    </source>
</evidence>
<keyword evidence="1" id="KW-1185">Reference proteome</keyword>